<evidence type="ECO:0000313" key="8">
    <source>
        <dbReference type="EMBL" id="PUU81025.1"/>
    </source>
</evidence>
<feature type="transmembrane region" description="Helical" evidence="3">
    <location>
        <begin position="31"/>
        <end position="53"/>
    </location>
</feature>
<dbReference type="SMART" id="SM00315">
    <property type="entry name" value="RGS"/>
    <property type="match status" value="1"/>
</dbReference>
<dbReference type="InterPro" id="IPR016137">
    <property type="entry name" value="RGS"/>
</dbReference>
<dbReference type="Gene3D" id="3.30.1520.10">
    <property type="entry name" value="Phox-like domain"/>
    <property type="match status" value="1"/>
</dbReference>
<dbReference type="Gene3D" id="1.10.167.10">
    <property type="entry name" value="Regulator of G-protein Signalling 4, domain 2"/>
    <property type="match status" value="1"/>
</dbReference>
<keyword evidence="9" id="KW-1185">Reference proteome</keyword>
<feature type="region of interest" description="Disordered" evidence="2">
    <location>
        <begin position="695"/>
        <end position="741"/>
    </location>
</feature>
<dbReference type="Pfam" id="PF00787">
    <property type="entry name" value="PX"/>
    <property type="match status" value="1"/>
</dbReference>
<feature type="transmembrane region" description="Helical" evidence="3">
    <location>
        <begin position="249"/>
        <end position="270"/>
    </location>
</feature>
<dbReference type="Pfam" id="PF08628">
    <property type="entry name" value="Nexin_C"/>
    <property type="match status" value="1"/>
</dbReference>
<evidence type="ECO:0000313" key="9">
    <source>
        <dbReference type="Proteomes" id="UP000244722"/>
    </source>
</evidence>
<dbReference type="InterPro" id="IPR003114">
    <property type="entry name" value="Phox_assoc"/>
</dbReference>
<evidence type="ECO:0000256" key="2">
    <source>
        <dbReference type="SAM" id="MobiDB-lite"/>
    </source>
</evidence>
<evidence type="ECO:0000256" key="1">
    <source>
        <dbReference type="ARBA" id="ARBA00010883"/>
    </source>
</evidence>
<dbReference type="GO" id="GO:0035091">
    <property type="term" value="F:phosphatidylinositol binding"/>
    <property type="evidence" value="ECO:0007669"/>
    <property type="project" value="InterPro"/>
</dbReference>
<protein>
    <submittedName>
        <fullName evidence="8">PXA domain-domain-containing protein</fullName>
    </submittedName>
</protein>
<feature type="compositionally biased region" description="Low complexity" evidence="2">
    <location>
        <begin position="656"/>
        <end position="667"/>
    </location>
</feature>
<dbReference type="CDD" id="cd06876">
    <property type="entry name" value="PX_MDM1p"/>
    <property type="match status" value="1"/>
</dbReference>
<dbReference type="SUPFAM" id="SSF64268">
    <property type="entry name" value="PX domain"/>
    <property type="match status" value="1"/>
</dbReference>
<dbReference type="Pfam" id="PF02194">
    <property type="entry name" value="PXA"/>
    <property type="match status" value="1"/>
</dbReference>
<evidence type="ECO:0000256" key="3">
    <source>
        <dbReference type="SAM" id="Phobius"/>
    </source>
</evidence>
<dbReference type="InterPro" id="IPR001683">
    <property type="entry name" value="PX_dom"/>
</dbReference>
<dbReference type="PANTHER" id="PTHR22775:SF3">
    <property type="entry name" value="SORTING NEXIN-13"/>
    <property type="match status" value="1"/>
</dbReference>
<feature type="domain" description="PXA" evidence="7">
    <location>
        <begin position="99"/>
        <end position="288"/>
    </location>
</feature>
<dbReference type="PROSITE" id="PS51207">
    <property type="entry name" value="PXA"/>
    <property type="match status" value="1"/>
</dbReference>
<sequence>MHRRSLALTTVILLLLLNTAAQYFPSLRLIVWAFFTGSAASLILFLALGLFTVHRRPSDNNVLKTIKPLAFASPALWSKEVEAIALEDSFHRLPLYPPSFVLSDSIDAILSNVLRDFVNSWYSKISSDPSFTIQVDRTIRHALEVLRDRIQTLDLVEVIIGKIVPLLTAHLHDFSAAERAVRGKHLNKDLTESEELDLAIAGKYREGKLHPAASLKSSDTKLAQQDHLRLLVDKILPVLLPERERKSRAVVAIVKEIVACGILFPVMGILSDPDTWNQFIEAIGRSTLQDRKTVRKLRAALDQHATPRHPNSPGHLRNYSQVELAPSQPFIRLSAKDDERTFERFIRSIRLCNNLSDARRLRNEVSAQLKRDERVEPKEGWSVYLRRLEVGKREVDKRVAQLSTGVAGPGGGPVRTHSEIFAPKQATTSHLEFATLQQVLRDSSGLSYFMEHMDRRRRLPLVQFWLVVDGLRNPLEEDVSSSDDEQETSTSTTHAAWTPSDRADLAQIHEAYLSMAELQIREKTKLAVKEFLKAGSNATQEQYIRARAAVLRAQTVVLEEMQQKDFSEFRASDLFYKYLASDETAAAQVRPMSGRTSSEMVRSSSWANAAHPSEASDPMVSSRHSLDGARPVERSLEDWDFGPLSNSRQSLDEEPPQYSQYLSQPQQEPRRHSPENGIVEAMEAALNDIIEDRPSLDESRSSPFQNSPVLTGPNSPRSSIDVSRDNGNGTGSGSGNGNGQKLTVASAVKDKAKPKPPSISSLGLVGTNSSGGVFADDELFPDEAAVVGCHSSGEEAEDKDDIAGGSGSDDEIRQAAPGDLGLAEAIAALTFDIEKLSTQEAVVDSLYRKAELTNNTVELRILRKSKASLHREIRRKELQRQQYIVQESDNSLYGRATIRIKSIRVGKENGQEYALYVIEVHRPAGDQMPPATWTVPRRYSEFLNLHQTLRSSFPSVKPLGFPRRRVVMKFQKDFLEKRRVSLETYLHSLLLLPDVCRSRTFRSFLSQSHIAPTPSASSDPAILTPADYRRDIMSRLYNSIADGVEDVLGTIPLLDQLSQQNPPPSIPFPQIQHQYNPPSIIPGETIDAAEAEAELSAFENRESTPFVKPICDIFLEVFQLNRGSNWLRGRAVVVVLQQLLGGTIERKVREQVRGLADEEGVIRYLDMLKAALWPEETVAAGQQQQAVRSAKEKARARNEAKIILATLVPDLAGSVVGRENARAAGRRLFAGLNNGRLKCVPPFFSFDKVGWADVCAGGV</sequence>
<comment type="caution">
    <text evidence="8">The sequence shown here is derived from an EMBL/GenBank/DDBJ whole genome shotgun (WGS) entry which is preliminary data.</text>
</comment>
<feature type="signal peptide" evidence="4">
    <location>
        <begin position="1"/>
        <end position="21"/>
    </location>
</feature>
<dbReference type="STRING" id="42251.A0A2T7A000"/>
<feature type="chain" id="PRO_5015731507" evidence="4">
    <location>
        <begin position="22"/>
        <end position="1259"/>
    </location>
</feature>
<keyword evidence="3" id="KW-1133">Transmembrane helix</keyword>
<proteinExistence type="inferred from homology"/>
<feature type="compositionally biased region" description="Polar residues" evidence="2">
    <location>
        <begin position="701"/>
        <end position="721"/>
    </location>
</feature>
<dbReference type="InterPro" id="IPR036305">
    <property type="entry name" value="RGS_sf"/>
</dbReference>
<dbReference type="PROSITE" id="PS50195">
    <property type="entry name" value="PX"/>
    <property type="match status" value="1"/>
</dbReference>
<feature type="domain" description="PX" evidence="6">
    <location>
        <begin position="894"/>
        <end position="1012"/>
    </location>
</feature>
<feature type="compositionally biased region" description="Acidic residues" evidence="2">
    <location>
        <begin position="477"/>
        <end position="487"/>
    </location>
</feature>
<feature type="region of interest" description="Disordered" evidence="2">
    <location>
        <begin position="477"/>
        <end position="498"/>
    </location>
</feature>
<dbReference type="EMBL" id="NESQ01000052">
    <property type="protein sequence ID" value="PUU81025.1"/>
    <property type="molecule type" value="Genomic_DNA"/>
</dbReference>
<feature type="compositionally biased region" description="Basic and acidic residues" evidence="2">
    <location>
        <begin position="624"/>
        <end position="637"/>
    </location>
</feature>
<feature type="region of interest" description="Disordered" evidence="2">
    <location>
        <begin position="791"/>
        <end position="813"/>
    </location>
</feature>
<dbReference type="AlphaFoldDB" id="A0A2T7A000"/>
<gene>
    <name evidence="8" type="ORF">B9Z19DRAFT_1078034</name>
</gene>
<dbReference type="InterPro" id="IPR013937">
    <property type="entry name" value="Sorting_nexin_C"/>
</dbReference>
<dbReference type="InterPro" id="IPR036871">
    <property type="entry name" value="PX_dom_sf"/>
</dbReference>
<dbReference type="SMART" id="SM00312">
    <property type="entry name" value="PX"/>
    <property type="match status" value="1"/>
</dbReference>
<comment type="similarity">
    <text evidence="1">Belongs to the sorting nexin family.</text>
</comment>
<keyword evidence="4" id="KW-0732">Signal</keyword>
<keyword evidence="3" id="KW-0812">Transmembrane</keyword>
<evidence type="ECO:0000256" key="4">
    <source>
        <dbReference type="SAM" id="SignalP"/>
    </source>
</evidence>
<dbReference type="PANTHER" id="PTHR22775">
    <property type="entry name" value="SORTING NEXIN"/>
    <property type="match status" value="1"/>
</dbReference>
<dbReference type="Pfam" id="PF00615">
    <property type="entry name" value="RGS"/>
    <property type="match status" value="1"/>
</dbReference>
<dbReference type="Proteomes" id="UP000244722">
    <property type="component" value="Unassembled WGS sequence"/>
</dbReference>
<organism evidence="8 9">
    <name type="scientific">Tuber borchii</name>
    <name type="common">White truffle</name>
    <dbReference type="NCBI Taxonomy" id="42251"/>
    <lineage>
        <taxon>Eukaryota</taxon>
        <taxon>Fungi</taxon>
        <taxon>Dikarya</taxon>
        <taxon>Ascomycota</taxon>
        <taxon>Pezizomycotina</taxon>
        <taxon>Pezizomycetes</taxon>
        <taxon>Pezizales</taxon>
        <taxon>Tuberaceae</taxon>
        <taxon>Tuber</taxon>
    </lineage>
</organism>
<dbReference type="PROSITE" id="PS50132">
    <property type="entry name" value="RGS"/>
    <property type="match status" value="1"/>
</dbReference>
<keyword evidence="3" id="KW-0472">Membrane</keyword>
<evidence type="ECO:0000259" key="5">
    <source>
        <dbReference type="PROSITE" id="PS50132"/>
    </source>
</evidence>
<accession>A0A2T7A000</accession>
<dbReference type="SMART" id="SM00313">
    <property type="entry name" value="PXA"/>
    <property type="match status" value="1"/>
</dbReference>
<name>A0A2T7A000_TUBBO</name>
<dbReference type="InterPro" id="IPR044926">
    <property type="entry name" value="RGS_subdomain_2"/>
</dbReference>
<feature type="compositionally biased region" description="Polar residues" evidence="2">
    <location>
        <begin position="594"/>
        <end position="607"/>
    </location>
</feature>
<dbReference type="SUPFAM" id="SSF48097">
    <property type="entry name" value="Regulator of G-protein signaling, RGS"/>
    <property type="match status" value="1"/>
</dbReference>
<reference evidence="8 9" key="1">
    <citation type="submission" date="2017-04" db="EMBL/GenBank/DDBJ databases">
        <title>Draft genome sequence of Tuber borchii Vittad., a whitish edible truffle.</title>
        <authorList>
            <consortium name="DOE Joint Genome Institute"/>
            <person name="Murat C."/>
            <person name="Kuo A."/>
            <person name="Barry K.W."/>
            <person name="Clum A."/>
            <person name="Dockter R.B."/>
            <person name="Fauchery L."/>
            <person name="Iotti M."/>
            <person name="Kohler A."/>
            <person name="Labutti K."/>
            <person name="Lindquist E.A."/>
            <person name="Lipzen A."/>
            <person name="Ohm R.A."/>
            <person name="Wang M."/>
            <person name="Grigoriev I.V."/>
            <person name="Zambonelli A."/>
            <person name="Martin F.M."/>
        </authorList>
    </citation>
    <scope>NUCLEOTIDE SEQUENCE [LARGE SCALE GENOMIC DNA]</scope>
    <source>
        <strain evidence="8 9">Tbo3840</strain>
    </source>
</reference>
<feature type="compositionally biased region" description="Gly residues" evidence="2">
    <location>
        <begin position="728"/>
        <end position="738"/>
    </location>
</feature>
<evidence type="ECO:0000259" key="6">
    <source>
        <dbReference type="PROSITE" id="PS50195"/>
    </source>
</evidence>
<feature type="region of interest" description="Disordered" evidence="2">
    <location>
        <begin position="586"/>
        <end position="674"/>
    </location>
</feature>
<evidence type="ECO:0000259" key="7">
    <source>
        <dbReference type="PROSITE" id="PS51207"/>
    </source>
</evidence>
<feature type="domain" description="RGS" evidence="5">
    <location>
        <begin position="435"/>
        <end position="579"/>
    </location>
</feature>
<dbReference type="OrthoDB" id="120967at2759"/>